<sequence length="466" mass="53317">MGDWIHCNNCFLRPGTAPVQFRLTTCGHIYCDACVENATKTKCQMCGSTNVNVIPLSAKMGPDVQIFFTNIVELVKKNTQQIIQVLEFQNSHRRRYLSYLAAQECMEKAQKLYKYNQELEKELTNSKEEIAYLKRAMKEQVNPKYGMRTTPPYLDRQNLHTEVDQQEQSKVEREREQLLSQVQIPPVDIILRYPIEVWVSSGPEFFPPEKVETKIENRKKRRAFRSAVSLELDMEKHILRQMKGRRLEAQNPGEYRPTRSSRQPVIVENNWQEPTVAEQLKHDTVHKLETHLAEVKAVQKEKVCTVSVNTNRRLYQQPDMKRVMIYPNGESVERAVYVWGETLEEIMDNATIKLGLWAPAKIIYNMEGKKIYKFDEINKDELLCVSMGKPFSKPKNAIDGIEIKANWGRARKQYGPSATDLVVSAPVNPTVNVDPFGPPGLALPPASDNTGTTTANRPQSAKPPAT</sequence>
<evidence type="ECO:0000256" key="2">
    <source>
        <dbReference type="SAM" id="MobiDB-lite"/>
    </source>
</evidence>
<dbReference type="GO" id="GO:0008017">
    <property type="term" value="F:microtubule binding"/>
    <property type="evidence" value="ECO:0007669"/>
    <property type="project" value="InterPro"/>
</dbReference>
<dbReference type="GO" id="GO:0035556">
    <property type="term" value="P:intracellular signal transduction"/>
    <property type="evidence" value="ECO:0007669"/>
    <property type="project" value="InterPro"/>
</dbReference>
<dbReference type="InterPro" id="IPR036572">
    <property type="entry name" value="Doublecortin_dom_sf"/>
</dbReference>
<accession>K1QA75</accession>
<keyword evidence="1" id="KW-0175">Coiled coil</keyword>
<dbReference type="SUPFAM" id="SSF89837">
    <property type="entry name" value="Doublecortin (DC)"/>
    <property type="match status" value="1"/>
</dbReference>
<organism evidence="3">
    <name type="scientific">Magallana gigas</name>
    <name type="common">Pacific oyster</name>
    <name type="synonym">Crassostrea gigas</name>
    <dbReference type="NCBI Taxonomy" id="29159"/>
    <lineage>
        <taxon>Eukaryota</taxon>
        <taxon>Metazoa</taxon>
        <taxon>Spiralia</taxon>
        <taxon>Lophotrochozoa</taxon>
        <taxon>Mollusca</taxon>
        <taxon>Bivalvia</taxon>
        <taxon>Autobranchia</taxon>
        <taxon>Pteriomorphia</taxon>
        <taxon>Ostreida</taxon>
        <taxon>Ostreoidea</taxon>
        <taxon>Ostreidae</taxon>
        <taxon>Magallana</taxon>
    </lineage>
</organism>
<evidence type="ECO:0000313" key="3">
    <source>
        <dbReference type="EMBL" id="EKC30858.1"/>
    </source>
</evidence>
<dbReference type="InterPro" id="IPR013083">
    <property type="entry name" value="Znf_RING/FYVE/PHD"/>
</dbReference>
<dbReference type="Pfam" id="PF14634">
    <property type="entry name" value="zf-RING_5"/>
    <property type="match status" value="1"/>
</dbReference>
<dbReference type="GO" id="GO:1902412">
    <property type="term" value="P:regulation of mitotic cytokinesis"/>
    <property type="evidence" value="ECO:0007669"/>
    <property type="project" value="InterPro"/>
</dbReference>
<dbReference type="EMBL" id="JH817484">
    <property type="protein sequence ID" value="EKC30858.1"/>
    <property type="molecule type" value="Genomic_DNA"/>
</dbReference>
<evidence type="ECO:0000256" key="1">
    <source>
        <dbReference type="SAM" id="Coils"/>
    </source>
</evidence>
<dbReference type="PROSITE" id="PS00518">
    <property type="entry name" value="ZF_RING_1"/>
    <property type="match status" value="1"/>
</dbReference>
<reference evidence="3" key="1">
    <citation type="journal article" date="2012" name="Nature">
        <title>The oyster genome reveals stress adaptation and complexity of shell formation.</title>
        <authorList>
            <person name="Zhang G."/>
            <person name="Fang X."/>
            <person name="Guo X."/>
            <person name="Li L."/>
            <person name="Luo R."/>
            <person name="Xu F."/>
            <person name="Yang P."/>
            <person name="Zhang L."/>
            <person name="Wang X."/>
            <person name="Qi H."/>
            <person name="Xiong Z."/>
            <person name="Que H."/>
            <person name="Xie Y."/>
            <person name="Holland P.W."/>
            <person name="Paps J."/>
            <person name="Zhu Y."/>
            <person name="Wu F."/>
            <person name="Chen Y."/>
            <person name="Wang J."/>
            <person name="Peng C."/>
            <person name="Meng J."/>
            <person name="Yang L."/>
            <person name="Liu J."/>
            <person name="Wen B."/>
            <person name="Zhang N."/>
            <person name="Huang Z."/>
            <person name="Zhu Q."/>
            <person name="Feng Y."/>
            <person name="Mount A."/>
            <person name="Hedgecock D."/>
            <person name="Xu Z."/>
            <person name="Liu Y."/>
            <person name="Domazet-Loso T."/>
            <person name="Du Y."/>
            <person name="Sun X."/>
            <person name="Zhang S."/>
            <person name="Liu B."/>
            <person name="Cheng P."/>
            <person name="Jiang X."/>
            <person name="Li J."/>
            <person name="Fan D."/>
            <person name="Wang W."/>
            <person name="Fu W."/>
            <person name="Wang T."/>
            <person name="Wang B."/>
            <person name="Zhang J."/>
            <person name="Peng Z."/>
            <person name="Li Y."/>
            <person name="Li N."/>
            <person name="Wang J."/>
            <person name="Chen M."/>
            <person name="He Y."/>
            <person name="Tan F."/>
            <person name="Song X."/>
            <person name="Zheng Q."/>
            <person name="Huang R."/>
            <person name="Yang H."/>
            <person name="Du X."/>
            <person name="Chen L."/>
            <person name="Yang M."/>
            <person name="Gaffney P.M."/>
            <person name="Wang S."/>
            <person name="Luo L."/>
            <person name="She Z."/>
            <person name="Ming Y."/>
            <person name="Huang W."/>
            <person name="Zhang S."/>
            <person name="Huang B."/>
            <person name="Zhang Y."/>
            <person name="Qu T."/>
            <person name="Ni P."/>
            <person name="Miao G."/>
            <person name="Wang J."/>
            <person name="Wang Q."/>
            <person name="Steinberg C.E."/>
            <person name="Wang H."/>
            <person name="Li N."/>
            <person name="Qian L."/>
            <person name="Zhang G."/>
            <person name="Li Y."/>
            <person name="Yang H."/>
            <person name="Liu X."/>
            <person name="Wang J."/>
            <person name="Yin Y."/>
            <person name="Wang J."/>
        </authorList>
    </citation>
    <scope>NUCLEOTIDE SEQUENCE [LARGE SCALE GENOMIC DNA]</scope>
    <source>
        <strain evidence="3">05x7-T-G4-1.051#20</strain>
    </source>
</reference>
<dbReference type="InterPro" id="IPR017907">
    <property type="entry name" value="Znf_RING_CS"/>
</dbReference>
<dbReference type="InterPro" id="IPR043188">
    <property type="entry name" value="DCDC1"/>
</dbReference>
<dbReference type="HOGENOM" id="CLU_586964_0_0_1"/>
<dbReference type="InterPro" id="IPR056415">
    <property type="entry name" value="DCX2_DCDC1"/>
</dbReference>
<dbReference type="CDD" id="cd16560">
    <property type="entry name" value="RING-HC_RNF212-like"/>
    <property type="match status" value="1"/>
</dbReference>
<gene>
    <name evidence="3" type="ORF">CGI_10028535</name>
</gene>
<protein>
    <submittedName>
        <fullName evidence="3">Uncharacterized protein</fullName>
    </submittedName>
</protein>
<dbReference type="PANTHER" id="PTHR46302">
    <property type="entry name" value="DOUBLECORTIN DOMAIN-CONTAINING PROTEIN 1"/>
    <property type="match status" value="1"/>
</dbReference>
<dbReference type="PANTHER" id="PTHR46302:SF3">
    <property type="entry name" value="DOUBLECORTIN DOMAIN-CONTAINING PROTEIN 1"/>
    <property type="match status" value="1"/>
</dbReference>
<dbReference type="GO" id="GO:0030496">
    <property type="term" value="C:midbody"/>
    <property type="evidence" value="ECO:0007669"/>
    <property type="project" value="TreeGrafter"/>
</dbReference>
<dbReference type="PROSITE" id="PS50089">
    <property type="entry name" value="ZF_RING_2"/>
    <property type="match status" value="1"/>
</dbReference>
<feature type="compositionally biased region" description="Polar residues" evidence="2">
    <location>
        <begin position="447"/>
        <end position="459"/>
    </location>
</feature>
<proteinExistence type="predicted"/>
<feature type="coiled-coil region" evidence="1">
    <location>
        <begin position="102"/>
        <end position="176"/>
    </location>
</feature>
<dbReference type="Gene3D" id="3.10.20.230">
    <property type="entry name" value="Doublecortin domain"/>
    <property type="match status" value="1"/>
</dbReference>
<dbReference type="InterPro" id="IPR001841">
    <property type="entry name" value="Znf_RING"/>
</dbReference>
<dbReference type="Pfam" id="PF24478">
    <property type="entry name" value="DCX2_DCDC1"/>
    <property type="match status" value="1"/>
</dbReference>
<dbReference type="AlphaFoldDB" id="K1QA75"/>
<dbReference type="Gene3D" id="3.30.40.10">
    <property type="entry name" value="Zinc/RING finger domain, C3HC4 (zinc finger)"/>
    <property type="match status" value="1"/>
</dbReference>
<name>K1QA75_MAGGI</name>
<feature type="region of interest" description="Disordered" evidence="2">
    <location>
        <begin position="434"/>
        <end position="466"/>
    </location>
</feature>
<dbReference type="CDD" id="cd17159">
    <property type="entry name" value="DCX4_DCDC5"/>
    <property type="match status" value="1"/>
</dbReference>
<dbReference type="InParanoid" id="K1QA75"/>